<protein>
    <recommendedName>
        <fullName evidence="6">nicotinamidase</fullName>
        <ecNumber evidence="6">3.5.1.19</ecNumber>
    </recommendedName>
    <alternativeName>
        <fullName evidence="7">Nicotinamide deamidase</fullName>
    </alternativeName>
</protein>
<dbReference type="AlphaFoldDB" id="A0A1F6TX31"/>
<keyword evidence="4" id="KW-0378">Hydrolase</keyword>
<comment type="caution">
    <text evidence="9">The sequence shown here is derived from an EMBL/GenBank/DDBJ whole genome shotgun (WGS) entry which is preliminary data.</text>
</comment>
<evidence type="ECO:0000259" key="8">
    <source>
        <dbReference type="Pfam" id="PF00857"/>
    </source>
</evidence>
<dbReference type="InterPro" id="IPR000868">
    <property type="entry name" value="Isochorismatase-like_dom"/>
</dbReference>
<dbReference type="PANTHER" id="PTHR11080">
    <property type="entry name" value="PYRAZINAMIDASE/NICOTINAMIDASE"/>
    <property type="match status" value="1"/>
</dbReference>
<evidence type="ECO:0000313" key="10">
    <source>
        <dbReference type="Proteomes" id="UP000179037"/>
    </source>
</evidence>
<dbReference type="CDD" id="cd01011">
    <property type="entry name" value="nicotinamidase"/>
    <property type="match status" value="1"/>
</dbReference>
<dbReference type="SUPFAM" id="SSF52499">
    <property type="entry name" value="Isochorismatase-like hydrolases"/>
    <property type="match status" value="1"/>
</dbReference>
<dbReference type="EMBL" id="MFTC01000091">
    <property type="protein sequence ID" value="OGI49698.1"/>
    <property type="molecule type" value="Genomic_DNA"/>
</dbReference>
<feature type="domain" description="Isochorismatase-like" evidence="8">
    <location>
        <begin position="15"/>
        <end position="195"/>
    </location>
</feature>
<evidence type="ECO:0000256" key="3">
    <source>
        <dbReference type="ARBA" id="ARBA00022723"/>
    </source>
</evidence>
<evidence type="ECO:0000256" key="6">
    <source>
        <dbReference type="ARBA" id="ARBA00039017"/>
    </source>
</evidence>
<dbReference type="GO" id="GO:0019363">
    <property type="term" value="P:pyridine nucleotide biosynthetic process"/>
    <property type="evidence" value="ECO:0007669"/>
    <property type="project" value="UniProtKB-KW"/>
</dbReference>
<comment type="pathway">
    <text evidence="5">Cofactor biosynthesis; nicotinate biosynthesis; nicotinate from nicotinamide: step 1/1.</text>
</comment>
<name>A0A1F6TX31_9PROT</name>
<dbReference type="GO" id="GO:0008936">
    <property type="term" value="F:nicotinamidase activity"/>
    <property type="evidence" value="ECO:0007669"/>
    <property type="project" value="UniProtKB-EC"/>
</dbReference>
<dbReference type="Gene3D" id="3.40.50.850">
    <property type="entry name" value="Isochorismatase-like"/>
    <property type="match status" value="1"/>
</dbReference>
<evidence type="ECO:0000256" key="1">
    <source>
        <dbReference type="ARBA" id="ARBA00006336"/>
    </source>
</evidence>
<organism evidence="9 10">
    <name type="scientific">Candidatus Muproteobacteria bacterium RIFCSPLOWO2_01_FULL_60_18</name>
    <dbReference type="NCBI Taxonomy" id="1817768"/>
    <lineage>
        <taxon>Bacteria</taxon>
        <taxon>Pseudomonadati</taxon>
        <taxon>Pseudomonadota</taxon>
        <taxon>Candidatus Muproteobacteria</taxon>
    </lineage>
</organism>
<dbReference type="STRING" id="1817768.A3A87_05310"/>
<dbReference type="EC" id="3.5.1.19" evidence="6"/>
<dbReference type="GO" id="GO:0046872">
    <property type="term" value="F:metal ion binding"/>
    <property type="evidence" value="ECO:0007669"/>
    <property type="project" value="UniProtKB-KW"/>
</dbReference>
<dbReference type="InterPro" id="IPR036380">
    <property type="entry name" value="Isochorismatase-like_sf"/>
</dbReference>
<proteinExistence type="inferred from homology"/>
<gene>
    <name evidence="9" type="ORF">A3A87_05310</name>
</gene>
<dbReference type="Pfam" id="PF00857">
    <property type="entry name" value="Isochorismatase"/>
    <property type="match status" value="1"/>
</dbReference>
<dbReference type="PANTHER" id="PTHR11080:SF2">
    <property type="entry name" value="LD05707P"/>
    <property type="match status" value="1"/>
</dbReference>
<evidence type="ECO:0000256" key="5">
    <source>
        <dbReference type="ARBA" id="ARBA00037900"/>
    </source>
</evidence>
<keyword evidence="2" id="KW-0662">Pyridine nucleotide biosynthesis</keyword>
<evidence type="ECO:0000313" key="9">
    <source>
        <dbReference type="EMBL" id="OGI49698.1"/>
    </source>
</evidence>
<evidence type="ECO:0000256" key="4">
    <source>
        <dbReference type="ARBA" id="ARBA00022801"/>
    </source>
</evidence>
<accession>A0A1F6TX31</accession>
<evidence type="ECO:0000256" key="7">
    <source>
        <dbReference type="ARBA" id="ARBA00043224"/>
    </source>
</evidence>
<reference evidence="9 10" key="1">
    <citation type="journal article" date="2016" name="Nat. Commun.">
        <title>Thousands of microbial genomes shed light on interconnected biogeochemical processes in an aquifer system.</title>
        <authorList>
            <person name="Anantharaman K."/>
            <person name="Brown C.T."/>
            <person name="Hug L.A."/>
            <person name="Sharon I."/>
            <person name="Castelle C.J."/>
            <person name="Probst A.J."/>
            <person name="Thomas B.C."/>
            <person name="Singh A."/>
            <person name="Wilkins M.J."/>
            <person name="Karaoz U."/>
            <person name="Brodie E.L."/>
            <person name="Williams K.H."/>
            <person name="Hubbard S.S."/>
            <person name="Banfield J.F."/>
        </authorList>
    </citation>
    <scope>NUCLEOTIDE SEQUENCE [LARGE SCALE GENOMIC DNA]</scope>
</reference>
<sequence length="199" mass="21372">MASPAQKISISTGDALILVDVQNDFLPGGSLAVPQGDAVVPVLNRYLATFTARALPIYATRDWHPANHCSFKARGGPWPPHCVAETRGAQFAANLKLPPGAAIISKATTPDKDAYSGFEGTDLDARLRAQTIKRLFVGGLATDYCVLNTVRDARRLGYEVYLLADAIRAVNVKPDDGRQAEEEMQRLGAKPITLAALDT</sequence>
<dbReference type="Proteomes" id="UP000179037">
    <property type="component" value="Unassembled WGS sequence"/>
</dbReference>
<keyword evidence="3" id="KW-0479">Metal-binding</keyword>
<comment type="similarity">
    <text evidence="1">Belongs to the isochorismatase family.</text>
</comment>
<evidence type="ECO:0000256" key="2">
    <source>
        <dbReference type="ARBA" id="ARBA00022642"/>
    </source>
</evidence>
<dbReference type="InterPro" id="IPR052347">
    <property type="entry name" value="Isochorismatase_Nicotinamidase"/>
</dbReference>